<keyword evidence="2" id="KW-0805">Transcription regulation</keyword>
<keyword evidence="4" id="KW-0804">Transcription</keyword>
<gene>
    <name evidence="6" type="ORF">BKA03_002277</name>
</gene>
<dbReference type="Proteomes" id="UP000547973">
    <property type="component" value="Unassembled WGS sequence"/>
</dbReference>
<evidence type="ECO:0000259" key="5">
    <source>
        <dbReference type="Pfam" id="PF08281"/>
    </source>
</evidence>
<dbReference type="Pfam" id="PF08281">
    <property type="entry name" value="Sigma70_r4_2"/>
    <property type="match status" value="1"/>
</dbReference>
<feature type="domain" description="RNA polymerase sigma factor 70 region 4 type 2" evidence="5">
    <location>
        <begin position="102"/>
        <end position="153"/>
    </location>
</feature>
<sequence length="162" mass="17866">MTDGNDAVADALRANAADLLRYLQRRVGDEAPDVLGETMLVAWRRGKDMPADATQARMWLFGIARMAALGHGRDASRRLRLAVRLHGLVEPVVWPDDDIALDVQQAIASLPEEQAELVRLVHWEGFSLADAAHVMGLNASTARGRYQQARLELAMTLQVSSR</sequence>
<dbReference type="InterPro" id="IPR036388">
    <property type="entry name" value="WH-like_DNA-bd_sf"/>
</dbReference>
<dbReference type="InterPro" id="IPR013325">
    <property type="entry name" value="RNA_pol_sigma_r2"/>
</dbReference>
<dbReference type="GO" id="GO:0003677">
    <property type="term" value="F:DNA binding"/>
    <property type="evidence" value="ECO:0007669"/>
    <property type="project" value="InterPro"/>
</dbReference>
<evidence type="ECO:0000256" key="3">
    <source>
        <dbReference type="ARBA" id="ARBA00023082"/>
    </source>
</evidence>
<dbReference type="GO" id="GO:0016987">
    <property type="term" value="F:sigma factor activity"/>
    <property type="evidence" value="ECO:0007669"/>
    <property type="project" value="UniProtKB-KW"/>
</dbReference>
<dbReference type="InterPro" id="IPR013324">
    <property type="entry name" value="RNA_pol_sigma_r3/r4-like"/>
</dbReference>
<dbReference type="SUPFAM" id="SSF88946">
    <property type="entry name" value="Sigma2 domain of RNA polymerase sigma factors"/>
    <property type="match status" value="1"/>
</dbReference>
<evidence type="ECO:0000313" key="7">
    <source>
        <dbReference type="Proteomes" id="UP000547973"/>
    </source>
</evidence>
<comment type="caution">
    <text evidence="6">The sequence shown here is derived from an EMBL/GenBank/DDBJ whole genome shotgun (WGS) entry which is preliminary data.</text>
</comment>
<reference evidence="6 7" key="1">
    <citation type="submission" date="2020-07" db="EMBL/GenBank/DDBJ databases">
        <title>Sequencing the genomes of 1000 actinobacteria strains.</title>
        <authorList>
            <person name="Klenk H.-P."/>
        </authorList>
    </citation>
    <scope>NUCLEOTIDE SEQUENCE [LARGE SCALE GENOMIC DNA]</scope>
    <source>
        <strain evidence="6 7">DSM 19970</strain>
    </source>
</reference>
<dbReference type="GO" id="GO:0006352">
    <property type="term" value="P:DNA-templated transcription initiation"/>
    <property type="evidence" value="ECO:0007669"/>
    <property type="project" value="InterPro"/>
</dbReference>
<dbReference type="InterPro" id="IPR039425">
    <property type="entry name" value="RNA_pol_sigma-70-like"/>
</dbReference>
<dbReference type="PANTHER" id="PTHR43133:SF25">
    <property type="entry name" value="RNA POLYMERASE SIGMA FACTOR RFAY-RELATED"/>
    <property type="match status" value="1"/>
</dbReference>
<dbReference type="RefSeq" id="WP_062074038.1">
    <property type="nucleotide sequence ID" value="NZ_BBRC01000002.1"/>
</dbReference>
<dbReference type="AlphaFoldDB" id="A0A7Y9ZDB6"/>
<evidence type="ECO:0000313" key="6">
    <source>
        <dbReference type="EMBL" id="NYI42158.1"/>
    </source>
</evidence>
<dbReference type="PANTHER" id="PTHR43133">
    <property type="entry name" value="RNA POLYMERASE ECF-TYPE SIGMA FACTO"/>
    <property type="match status" value="1"/>
</dbReference>
<name>A0A7Y9ZDB6_9MICO</name>
<organism evidence="6 7">
    <name type="scientific">Demequina lutea</name>
    <dbReference type="NCBI Taxonomy" id="431489"/>
    <lineage>
        <taxon>Bacteria</taxon>
        <taxon>Bacillati</taxon>
        <taxon>Actinomycetota</taxon>
        <taxon>Actinomycetes</taxon>
        <taxon>Micrococcales</taxon>
        <taxon>Demequinaceae</taxon>
        <taxon>Demequina</taxon>
    </lineage>
</organism>
<dbReference type="SUPFAM" id="SSF88659">
    <property type="entry name" value="Sigma3 and sigma4 domains of RNA polymerase sigma factors"/>
    <property type="match status" value="1"/>
</dbReference>
<dbReference type="Gene3D" id="1.10.10.10">
    <property type="entry name" value="Winged helix-like DNA-binding domain superfamily/Winged helix DNA-binding domain"/>
    <property type="match status" value="1"/>
</dbReference>
<dbReference type="InterPro" id="IPR013249">
    <property type="entry name" value="RNA_pol_sigma70_r4_t2"/>
</dbReference>
<keyword evidence="3" id="KW-0731">Sigma factor</keyword>
<accession>A0A7Y9ZDB6</accession>
<dbReference type="Gene3D" id="1.10.1740.10">
    <property type="match status" value="1"/>
</dbReference>
<keyword evidence="7" id="KW-1185">Reference proteome</keyword>
<comment type="similarity">
    <text evidence="1">Belongs to the sigma-70 factor family. ECF subfamily.</text>
</comment>
<evidence type="ECO:0000256" key="4">
    <source>
        <dbReference type="ARBA" id="ARBA00023163"/>
    </source>
</evidence>
<proteinExistence type="inferred from homology"/>
<dbReference type="CDD" id="cd06171">
    <property type="entry name" value="Sigma70_r4"/>
    <property type="match status" value="1"/>
</dbReference>
<evidence type="ECO:0000256" key="2">
    <source>
        <dbReference type="ARBA" id="ARBA00023015"/>
    </source>
</evidence>
<protein>
    <submittedName>
        <fullName evidence="6">RNA polymerase sigma-70 factor (ECF subfamily)</fullName>
    </submittedName>
</protein>
<dbReference type="EMBL" id="JACBZO010000001">
    <property type="protein sequence ID" value="NYI42158.1"/>
    <property type="molecule type" value="Genomic_DNA"/>
</dbReference>
<evidence type="ECO:0000256" key="1">
    <source>
        <dbReference type="ARBA" id="ARBA00010641"/>
    </source>
</evidence>